<protein>
    <recommendedName>
        <fullName evidence="7">N-acetyl-gamma-glutamyl-phosphate reductase</fullName>
        <shortName evidence="7">AGPR</shortName>
        <ecNumber evidence="7">1.2.1.38</ecNumber>
    </recommendedName>
    <alternativeName>
        <fullName evidence="7">N-acetyl-glutamate semialdehyde dehydrogenase</fullName>
        <shortName evidence="7">NAGSA dehydrogenase</shortName>
    </alternativeName>
</protein>
<proteinExistence type="inferred from homology"/>
<evidence type="ECO:0000256" key="7">
    <source>
        <dbReference type="HAMAP-Rule" id="MF_00150"/>
    </source>
</evidence>
<comment type="caution">
    <text evidence="10">The sequence shown here is derived from an EMBL/GenBank/DDBJ whole genome shotgun (WGS) entry which is preliminary data.</text>
</comment>
<dbReference type="GO" id="GO:0005737">
    <property type="term" value="C:cytoplasm"/>
    <property type="evidence" value="ECO:0007669"/>
    <property type="project" value="UniProtKB-SubCell"/>
</dbReference>
<dbReference type="OMA" id="PHLTPMI"/>
<dbReference type="CDD" id="cd17895">
    <property type="entry name" value="AGPR_1_N"/>
    <property type="match status" value="1"/>
</dbReference>
<dbReference type="InterPro" id="IPR036291">
    <property type="entry name" value="NAD(P)-bd_dom_sf"/>
</dbReference>
<keyword evidence="7" id="KW-0963">Cytoplasm</keyword>
<dbReference type="InterPro" id="IPR000534">
    <property type="entry name" value="Semialdehyde_DH_NAD-bd"/>
</dbReference>
<evidence type="ECO:0000256" key="1">
    <source>
        <dbReference type="ARBA" id="ARBA00004862"/>
    </source>
</evidence>
<dbReference type="EMBL" id="NPCC01000008">
    <property type="protein sequence ID" value="PAE89523.1"/>
    <property type="molecule type" value="Genomic_DNA"/>
</dbReference>
<dbReference type="GO" id="GO:0006526">
    <property type="term" value="P:L-arginine biosynthetic process"/>
    <property type="evidence" value="ECO:0007669"/>
    <property type="project" value="UniProtKB-UniRule"/>
</dbReference>
<dbReference type="InterPro" id="IPR058924">
    <property type="entry name" value="AGPR_dimerisation_dom"/>
</dbReference>
<keyword evidence="2 7" id="KW-0055">Arginine biosynthesis</keyword>
<evidence type="ECO:0000256" key="4">
    <source>
        <dbReference type="ARBA" id="ARBA00022857"/>
    </source>
</evidence>
<dbReference type="EC" id="1.2.1.38" evidence="7"/>
<dbReference type="InterPro" id="IPR050085">
    <property type="entry name" value="AGPR"/>
</dbReference>
<dbReference type="Pfam" id="PF01118">
    <property type="entry name" value="Semialdhyde_dh"/>
    <property type="match status" value="1"/>
</dbReference>
<evidence type="ECO:0000313" key="10">
    <source>
        <dbReference type="EMBL" id="PAE89523.1"/>
    </source>
</evidence>
<dbReference type="UniPathway" id="UPA00068">
    <property type="reaction ID" value="UER00108"/>
</dbReference>
<dbReference type="FunFam" id="3.30.360.10:FF:000014">
    <property type="entry name" value="N-acetyl-gamma-glutamyl-phosphate reductase"/>
    <property type="match status" value="1"/>
</dbReference>
<comment type="pathway">
    <text evidence="1 7">Amino-acid biosynthesis; L-arginine biosynthesis; N(2)-acetyl-L-ornithine from L-glutamate: step 3/4.</text>
</comment>
<dbReference type="Gene3D" id="3.30.360.10">
    <property type="entry name" value="Dihydrodipicolinate Reductase, domain 2"/>
    <property type="match status" value="1"/>
</dbReference>
<evidence type="ECO:0000256" key="6">
    <source>
        <dbReference type="ARBA" id="ARBA00050557"/>
    </source>
</evidence>
<name>A0A268P1A1_SHOCL</name>
<dbReference type="Gene3D" id="3.40.50.720">
    <property type="entry name" value="NAD(P)-binding Rossmann-like Domain"/>
    <property type="match status" value="1"/>
</dbReference>
<dbReference type="NCBIfam" id="TIGR01850">
    <property type="entry name" value="argC"/>
    <property type="match status" value="1"/>
</dbReference>
<comment type="function">
    <text evidence="7">Catalyzes the NADPH-dependent reduction of N-acetyl-5-glutamyl phosphate to yield N-acetyl-L-glutamate 5-semialdehyde.</text>
</comment>
<comment type="subcellular location">
    <subcellularLocation>
        <location evidence="7">Cytoplasm</location>
    </subcellularLocation>
</comment>
<dbReference type="Proteomes" id="UP000216207">
    <property type="component" value="Unassembled WGS sequence"/>
</dbReference>
<accession>A0A268P1A1</accession>
<dbReference type="PANTHER" id="PTHR32338">
    <property type="entry name" value="N-ACETYL-GAMMA-GLUTAMYL-PHOSPHATE REDUCTASE, CHLOROPLASTIC-RELATED-RELATED"/>
    <property type="match status" value="1"/>
</dbReference>
<dbReference type="PANTHER" id="PTHR32338:SF10">
    <property type="entry name" value="N-ACETYL-GAMMA-GLUTAMYL-PHOSPHATE REDUCTASE, CHLOROPLASTIC-RELATED"/>
    <property type="match status" value="1"/>
</dbReference>
<evidence type="ECO:0000259" key="9">
    <source>
        <dbReference type="SMART" id="SM00859"/>
    </source>
</evidence>
<keyword evidence="4 7" id="KW-0521">NADP</keyword>
<evidence type="ECO:0000256" key="2">
    <source>
        <dbReference type="ARBA" id="ARBA00022571"/>
    </source>
</evidence>
<dbReference type="HAMAP" id="MF_00150">
    <property type="entry name" value="ArgC_type1"/>
    <property type="match status" value="1"/>
</dbReference>
<keyword evidence="3 7" id="KW-0028">Amino-acid biosynthesis</keyword>
<dbReference type="GO" id="GO:0051287">
    <property type="term" value="F:NAD binding"/>
    <property type="evidence" value="ECO:0007669"/>
    <property type="project" value="InterPro"/>
</dbReference>
<dbReference type="SMR" id="A0A268P1A1"/>
<dbReference type="SMART" id="SM00859">
    <property type="entry name" value="Semialdhyde_dh"/>
    <property type="match status" value="1"/>
</dbReference>
<gene>
    <name evidence="7" type="primary">argC</name>
    <name evidence="10" type="ORF">CHH72_07745</name>
</gene>
<dbReference type="RefSeq" id="WP_011247401.1">
    <property type="nucleotide sequence ID" value="NZ_BOQS01000014.1"/>
</dbReference>
<dbReference type="GO" id="GO:0003942">
    <property type="term" value="F:N-acetyl-gamma-glutamyl-phosphate reductase activity"/>
    <property type="evidence" value="ECO:0007669"/>
    <property type="project" value="UniProtKB-UniRule"/>
</dbReference>
<organism evidence="10 11">
    <name type="scientific">Shouchella clausii</name>
    <name type="common">Alkalihalobacillus clausii</name>
    <dbReference type="NCBI Taxonomy" id="79880"/>
    <lineage>
        <taxon>Bacteria</taxon>
        <taxon>Bacillati</taxon>
        <taxon>Bacillota</taxon>
        <taxon>Bacilli</taxon>
        <taxon>Bacillales</taxon>
        <taxon>Bacillaceae</taxon>
        <taxon>Shouchella</taxon>
    </lineage>
</organism>
<feature type="active site" evidence="7 8">
    <location>
        <position position="149"/>
    </location>
</feature>
<feature type="domain" description="Semialdehyde dehydrogenase NAD-binding" evidence="9">
    <location>
        <begin position="2"/>
        <end position="141"/>
    </location>
</feature>
<evidence type="ECO:0000313" key="11">
    <source>
        <dbReference type="Proteomes" id="UP000216207"/>
    </source>
</evidence>
<dbReference type="InterPro" id="IPR023013">
    <property type="entry name" value="AGPR_AS"/>
</dbReference>
<keyword evidence="5 7" id="KW-0560">Oxidoreductase</keyword>
<sequence>MEVGIIGATGYSGLELIRLLKNHPQVTNIMLYSSSQSGETINRLYPHLQNEQWKPLKEIDLNKISAEIDVMFLATPPGVSAEWSGPLLEAGLSVIDLSGDLRLTDRGVYEKWYKRPSAKEGLIEQAIYGLSEWNKSTIKTAKLIANPGCFPTAALLALIPLIQAGAIERDSIVIDAKSGTSGAGKSPTSMTHFSETNENFKIYQVASHKHTPEIEQQLAKWGAQPPLSFQPHLAPMVRGIMATIYAKAAKPLSNEWLTDCYNSAYENAPFVRIKENGTFPATKHVFGSNYCDIGFCYDERTGRVIVASVIDNLMKGAAGQAVQNFNLMHGFDETAGLEAVPMYP</sequence>
<dbReference type="InterPro" id="IPR000706">
    <property type="entry name" value="AGPR_type-1"/>
</dbReference>
<dbReference type="SUPFAM" id="SSF55347">
    <property type="entry name" value="Glyceraldehyde-3-phosphate dehydrogenase-like, C-terminal domain"/>
    <property type="match status" value="1"/>
</dbReference>
<evidence type="ECO:0000256" key="3">
    <source>
        <dbReference type="ARBA" id="ARBA00022605"/>
    </source>
</evidence>
<evidence type="ECO:0000256" key="5">
    <source>
        <dbReference type="ARBA" id="ARBA00023002"/>
    </source>
</evidence>
<reference evidence="10 11" key="1">
    <citation type="submission" date="2017-07" db="EMBL/GenBank/DDBJ databases">
        <title>Isolation and whole genome analysis of endospore-forming bacteria from heroin.</title>
        <authorList>
            <person name="Kalinowski J."/>
            <person name="Ahrens B."/>
            <person name="Al-Dilaimi A."/>
            <person name="Winkler A."/>
            <person name="Wibberg D."/>
            <person name="Schleenbecker U."/>
            <person name="Ruckert C."/>
            <person name="Wolfel R."/>
            <person name="Grass G."/>
        </authorList>
    </citation>
    <scope>NUCLEOTIDE SEQUENCE [LARGE SCALE GENOMIC DNA]</scope>
    <source>
        <strain evidence="10 11">7539</strain>
    </source>
</reference>
<dbReference type="PROSITE" id="PS01224">
    <property type="entry name" value="ARGC"/>
    <property type="match status" value="1"/>
</dbReference>
<comment type="similarity">
    <text evidence="7">Belongs to the NAGSA dehydrogenase family. Type 1 subfamily.</text>
</comment>
<dbReference type="AlphaFoldDB" id="A0A268P1A1"/>
<evidence type="ECO:0000256" key="8">
    <source>
        <dbReference type="PROSITE-ProRule" id="PRU10010"/>
    </source>
</evidence>
<dbReference type="Pfam" id="PF22698">
    <property type="entry name" value="Semialdhyde_dhC_1"/>
    <property type="match status" value="1"/>
</dbReference>
<comment type="catalytic activity">
    <reaction evidence="6 7">
        <text>N-acetyl-L-glutamate 5-semialdehyde + phosphate + NADP(+) = N-acetyl-L-glutamyl 5-phosphate + NADPH + H(+)</text>
        <dbReference type="Rhea" id="RHEA:21588"/>
        <dbReference type="ChEBI" id="CHEBI:15378"/>
        <dbReference type="ChEBI" id="CHEBI:29123"/>
        <dbReference type="ChEBI" id="CHEBI:43474"/>
        <dbReference type="ChEBI" id="CHEBI:57783"/>
        <dbReference type="ChEBI" id="CHEBI:57936"/>
        <dbReference type="ChEBI" id="CHEBI:58349"/>
        <dbReference type="EC" id="1.2.1.38"/>
    </reaction>
</comment>
<dbReference type="CDD" id="cd23934">
    <property type="entry name" value="AGPR_1_C"/>
    <property type="match status" value="1"/>
</dbReference>
<dbReference type="SUPFAM" id="SSF51735">
    <property type="entry name" value="NAD(P)-binding Rossmann-fold domains"/>
    <property type="match status" value="1"/>
</dbReference>
<dbReference type="GO" id="GO:0070401">
    <property type="term" value="F:NADP+ binding"/>
    <property type="evidence" value="ECO:0007669"/>
    <property type="project" value="InterPro"/>
</dbReference>